<proteinExistence type="predicted"/>
<accession>A0A939B8M0</accession>
<evidence type="ECO:0000256" key="1">
    <source>
        <dbReference type="SAM" id="Phobius"/>
    </source>
</evidence>
<dbReference type="InterPro" id="IPR005325">
    <property type="entry name" value="DUF308_memb"/>
</dbReference>
<protein>
    <submittedName>
        <fullName evidence="2">DUF308 domain-containing protein</fullName>
    </submittedName>
</protein>
<dbReference type="PANTHER" id="PTHR34989">
    <property type="entry name" value="PROTEIN HDED"/>
    <property type="match status" value="1"/>
</dbReference>
<dbReference type="RefSeq" id="WP_205105978.1">
    <property type="nucleotide sequence ID" value="NZ_JACJJG010000156.1"/>
</dbReference>
<organism evidence="2 3">
    <name type="scientific">Marseilla massiliensis</name>
    <dbReference type="NCBI Taxonomy" id="1841864"/>
    <lineage>
        <taxon>Bacteria</taxon>
        <taxon>Pseudomonadati</taxon>
        <taxon>Bacteroidota</taxon>
        <taxon>Bacteroidia</taxon>
        <taxon>Bacteroidales</taxon>
        <taxon>Prevotellaceae</taxon>
        <taxon>Marseilla</taxon>
    </lineage>
</organism>
<dbReference type="AlphaFoldDB" id="A0A939B8M0"/>
<feature type="transmembrane region" description="Helical" evidence="1">
    <location>
        <begin position="78"/>
        <end position="96"/>
    </location>
</feature>
<evidence type="ECO:0000313" key="3">
    <source>
        <dbReference type="Proteomes" id="UP000706891"/>
    </source>
</evidence>
<keyword evidence="3" id="KW-1185">Reference proteome</keyword>
<reference evidence="2" key="2">
    <citation type="journal article" date="2021" name="Sci. Rep.">
        <title>The distribution of antibiotic resistance genes in chicken gut microbiota commensals.</title>
        <authorList>
            <person name="Juricova H."/>
            <person name="Matiasovicova J."/>
            <person name="Kubasova T."/>
            <person name="Cejkova D."/>
            <person name="Rychlik I."/>
        </authorList>
    </citation>
    <scope>NUCLEOTIDE SEQUENCE</scope>
    <source>
        <strain evidence="2">An824</strain>
    </source>
</reference>
<keyword evidence="1" id="KW-0472">Membrane</keyword>
<comment type="caution">
    <text evidence="2">The sequence shown here is derived from an EMBL/GenBank/DDBJ whole genome shotgun (WGS) entry which is preliminary data.</text>
</comment>
<feature type="transmembrane region" description="Helical" evidence="1">
    <location>
        <begin position="7"/>
        <end position="25"/>
    </location>
</feature>
<name>A0A939B8M0_9BACT</name>
<evidence type="ECO:0000313" key="2">
    <source>
        <dbReference type="EMBL" id="MBM6674921.1"/>
    </source>
</evidence>
<feature type="transmembrane region" description="Helical" evidence="1">
    <location>
        <begin position="133"/>
        <end position="151"/>
    </location>
</feature>
<dbReference type="PANTHER" id="PTHR34989:SF1">
    <property type="entry name" value="PROTEIN HDED"/>
    <property type="match status" value="1"/>
</dbReference>
<dbReference type="GO" id="GO:0005886">
    <property type="term" value="C:plasma membrane"/>
    <property type="evidence" value="ECO:0007669"/>
    <property type="project" value="TreeGrafter"/>
</dbReference>
<keyword evidence="1" id="KW-0812">Transmembrane</keyword>
<reference evidence="2" key="1">
    <citation type="submission" date="2020-08" db="EMBL/GenBank/DDBJ databases">
        <authorList>
            <person name="Cejkova D."/>
            <person name="Kubasova T."/>
            <person name="Jahodarova E."/>
            <person name="Rychlik I."/>
        </authorList>
    </citation>
    <scope>NUCLEOTIDE SEQUENCE</scope>
    <source>
        <strain evidence="2">An824</strain>
    </source>
</reference>
<sequence length="195" mass="21481">MKILRSSLFRAVCAIITGILLINNPDNTVRGITIAIGIMFLISGVISCATYISARKSPTNTELYDSNGRLLLPARPPFPIVGIGSILLGLILVVIPDVFVTSLMYVLGALLILGAVNQFMTLSSVRRMFRVPIWFWLGPSLILIAGLLVIIKPMETAALPLLIIGWCLLLYGVTECINSFKIYKETKKAREIYKK</sequence>
<gene>
    <name evidence="2" type="ORF">H6A34_13715</name>
</gene>
<feature type="transmembrane region" description="Helical" evidence="1">
    <location>
        <begin position="102"/>
        <end position="121"/>
    </location>
</feature>
<dbReference type="Proteomes" id="UP000706891">
    <property type="component" value="Unassembled WGS sequence"/>
</dbReference>
<keyword evidence="1" id="KW-1133">Transmembrane helix</keyword>
<dbReference type="EMBL" id="JACJJG010000156">
    <property type="protein sequence ID" value="MBM6674921.1"/>
    <property type="molecule type" value="Genomic_DNA"/>
</dbReference>
<feature type="transmembrane region" description="Helical" evidence="1">
    <location>
        <begin position="31"/>
        <end position="52"/>
    </location>
</feature>
<feature type="transmembrane region" description="Helical" evidence="1">
    <location>
        <begin position="157"/>
        <end position="180"/>
    </location>
</feature>
<dbReference type="Pfam" id="PF03729">
    <property type="entry name" value="DUF308"/>
    <property type="match status" value="2"/>
</dbReference>
<dbReference type="InterPro" id="IPR052712">
    <property type="entry name" value="Acid_resist_chaperone_HdeD"/>
</dbReference>